<feature type="non-terminal residue" evidence="2">
    <location>
        <position position="148"/>
    </location>
</feature>
<proteinExistence type="predicted"/>
<keyword evidence="2" id="KW-0695">RNA-directed DNA polymerase</keyword>
<sequence length="148" mass="16788">PSYRVRGETDRQTDGRTDGRAAATDRRQHTQPPTALSHSKLNQDVSQQPPTDSTIDAPGIYTCDICVHLSSDNEDDGDALFKKRKIPEDWRIAYITANYKKESVSTSVICKLMESILRRDDIPYEKKYELFSNKQFGFISGRSTVLQS</sequence>
<dbReference type="AlphaFoldDB" id="A0A8J5KQ45"/>
<feature type="compositionally biased region" description="Basic and acidic residues" evidence="1">
    <location>
        <begin position="1"/>
        <end position="28"/>
    </location>
</feature>
<name>A0A8J5KQ45_HOMAM</name>
<protein>
    <submittedName>
        <fullName evidence="2">Putative RNA-directed DNA polymerase from transposon BS-like 7</fullName>
    </submittedName>
</protein>
<evidence type="ECO:0000313" key="2">
    <source>
        <dbReference type="EMBL" id="KAG7171219.1"/>
    </source>
</evidence>
<keyword evidence="2" id="KW-0548">Nucleotidyltransferase</keyword>
<keyword evidence="2" id="KW-0808">Transferase</keyword>
<feature type="region of interest" description="Disordered" evidence="1">
    <location>
        <begin position="1"/>
        <end position="56"/>
    </location>
</feature>
<feature type="compositionally biased region" description="Polar residues" evidence="1">
    <location>
        <begin position="30"/>
        <end position="54"/>
    </location>
</feature>
<keyword evidence="3" id="KW-1185">Reference proteome</keyword>
<reference evidence="2" key="1">
    <citation type="journal article" date="2021" name="Sci. Adv.">
        <title>The American lobster genome reveals insights on longevity, neural, and immune adaptations.</title>
        <authorList>
            <person name="Polinski J.M."/>
            <person name="Zimin A.V."/>
            <person name="Clark K.F."/>
            <person name="Kohn A.B."/>
            <person name="Sadowski N."/>
            <person name="Timp W."/>
            <person name="Ptitsyn A."/>
            <person name="Khanna P."/>
            <person name="Romanova D.Y."/>
            <person name="Williams P."/>
            <person name="Greenwood S.J."/>
            <person name="Moroz L.L."/>
            <person name="Walt D.R."/>
            <person name="Bodnar A.G."/>
        </authorList>
    </citation>
    <scope>NUCLEOTIDE SEQUENCE</scope>
    <source>
        <strain evidence="2">GMGI-L3</strain>
    </source>
</reference>
<evidence type="ECO:0000313" key="3">
    <source>
        <dbReference type="Proteomes" id="UP000747542"/>
    </source>
</evidence>
<dbReference type="Proteomes" id="UP000747542">
    <property type="component" value="Unassembled WGS sequence"/>
</dbReference>
<accession>A0A8J5KQ45</accession>
<gene>
    <name evidence="2" type="primary">RTase-L7</name>
    <name evidence="2" type="ORF">Hamer_G030821</name>
</gene>
<evidence type="ECO:0000256" key="1">
    <source>
        <dbReference type="SAM" id="MobiDB-lite"/>
    </source>
</evidence>
<comment type="caution">
    <text evidence="2">The sequence shown here is derived from an EMBL/GenBank/DDBJ whole genome shotgun (WGS) entry which is preliminary data.</text>
</comment>
<organism evidence="2 3">
    <name type="scientific">Homarus americanus</name>
    <name type="common">American lobster</name>
    <dbReference type="NCBI Taxonomy" id="6706"/>
    <lineage>
        <taxon>Eukaryota</taxon>
        <taxon>Metazoa</taxon>
        <taxon>Ecdysozoa</taxon>
        <taxon>Arthropoda</taxon>
        <taxon>Crustacea</taxon>
        <taxon>Multicrustacea</taxon>
        <taxon>Malacostraca</taxon>
        <taxon>Eumalacostraca</taxon>
        <taxon>Eucarida</taxon>
        <taxon>Decapoda</taxon>
        <taxon>Pleocyemata</taxon>
        <taxon>Astacidea</taxon>
        <taxon>Nephropoidea</taxon>
        <taxon>Nephropidae</taxon>
        <taxon>Homarus</taxon>
    </lineage>
</organism>
<dbReference type="EMBL" id="JAHLQT010012686">
    <property type="protein sequence ID" value="KAG7171219.1"/>
    <property type="molecule type" value="Genomic_DNA"/>
</dbReference>
<dbReference type="GO" id="GO:0003964">
    <property type="term" value="F:RNA-directed DNA polymerase activity"/>
    <property type="evidence" value="ECO:0007669"/>
    <property type="project" value="UniProtKB-KW"/>
</dbReference>